<dbReference type="OMA" id="AILQCML"/>
<accession>N6U6A7</accession>
<evidence type="ECO:0000313" key="5">
    <source>
        <dbReference type="Proteomes" id="UP000030742"/>
    </source>
</evidence>
<dbReference type="InterPro" id="IPR016024">
    <property type="entry name" value="ARM-type_fold"/>
</dbReference>
<dbReference type="PANTHER" id="PTHR46263:SF1">
    <property type="entry name" value="ARMADILLO REPEAT-CONTAINING PROTEIN 7"/>
    <property type="match status" value="1"/>
</dbReference>
<proteinExistence type="predicted"/>
<dbReference type="SMART" id="SM00185">
    <property type="entry name" value="ARM"/>
    <property type="match status" value="3"/>
</dbReference>
<dbReference type="InterPro" id="IPR042462">
    <property type="entry name" value="ARMC7"/>
</dbReference>
<dbReference type="Pfam" id="PF00514">
    <property type="entry name" value="Arm"/>
    <property type="match status" value="1"/>
</dbReference>
<reference evidence="3" key="2">
    <citation type="submission" date="2024-08" db="UniProtKB">
        <authorList>
            <consortium name="EnsemblMetazoa"/>
        </authorList>
    </citation>
    <scope>IDENTIFICATION</scope>
</reference>
<dbReference type="Proteomes" id="UP000019118">
    <property type="component" value="Unassembled WGS sequence"/>
</dbReference>
<dbReference type="EMBL" id="KB740949">
    <property type="protein sequence ID" value="ENN77165.1"/>
    <property type="molecule type" value="Genomic_DNA"/>
</dbReference>
<dbReference type="EMBL" id="KB631852">
    <property type="protein sequence ID" value="ERL86740.1"/>
    <property type="molecule type" value="Genomic_DNA"/>
</dbReference>
<dbReference type="InterPro" id="IPR011989">
    <property type="entry name" value="ARM-like"/>
</dbReference>
<protein>
    <recommendedName>
        <fullName evidence="6">Armadillo repeat-containing domain-containing protein</fullName>
    </recommendedName>
</protein>
<evidence type="ECO:0000313" key="4">
    <source>
        <dbReference type="Proteomes" id="UP000019118"/>
    </source>
</evidence>
<dbReference type="AlphaFoldDB" id="N6U6A7"/>
<evidence type="ECO:0000313" key="3">
    <source>
        <dbReference type="EnsemblMetazoa" id="XP_019759971.1"/>
    </source>
</evidence>
<dbReference type="Gene3D" id="1.25.10.10">
    <property type="entry name" value="Leucine-rich Repeat Variant"/>
    <property type="match status" value="1"/>
</dbReference>
<keyword evidence="4" id="KW-1185">Reference proteome</keyword>
<dbReference type="InterPro" id="IPR000225">
    <property type="entry name" value="Armadillo"/>
</dbReference>
<dbReference type="OrthoDB" id="201709at2759"/>
<evidence type="ECO:0000313" key="2">
    <source>
        <dbReference type="EMBL" id="ERL86740.1"/>
    </source>
</evidence>
<sequence>MFSRKDQLNKKTGIDGVGREAFLKQLTTEFTTTRSYEAKKQTLANLANFAYDPINYEYIKQFHIIDLFLAQLSENAEELIHYALAGLCNICCDPESRDYIITLNGVKLVAQFLCHPNEEIALNSLTTLFYLLQGQGENELSEDLQSKISEYSTHSNPRFRNLGVLFLDTYGLPQAQQ</sequence>
<evidence type="ECO:0008006" key="6">
    <source>
        <dbReference type="Google" id="ProtNLM"/>
    </source>
</evidence>
<feature type="non-terminal residue" evidence="1">
    <location>
        <position position="1"/>
    </location>
</feature>
<dbReference type="PANTHER" id="PTHR46263">
    <property type="entry name" value="ARMADILLO REPEAT-CONTAINING PROTEIN 7"/>
    <property type="match status" value="1"/>
</dbReference>
<reference evidence="4 5" key="1">
    <citation type="journal article" date="2013" name="Genome Biol.">
        <title>Draft genome of the mountain pine beetle, Dendroctonus ponderosae Hopkins, a major forest pest.</title>
        <authorList>
            <person name="Keeling C.I."/>
            <person name="Yuen M.M."/>
            <person name="Liao N.Y."/>
            <person name="Docking T.R."/>
            <person name="Chan S.K."/>
            <person name="Taylor G.A."/>
            <person name="Palmquist D.L."/>
            <person name="Jackman S.D."/>
            <person name="Nguyen A."/>
            <person name="Li M."/>
            <person name="Henderson H."/>
            <person name="Janes J.K."/>
            <person name="Zhao Y."/>
            <person name="Pandoh P."/>
            <person name="Moore R."/>
            <person name="Sperling F.A."/>
            <person name="Huber D.P."/>
            <person name="Birol I."/>
            <person name="Jones S.J."/>
            <person name="Bohlmann J."/>
        </authorList>
    </citation>
    <scope>NUCLEOTIDE SEQUENCE</scope>
</reference>
<organism evidence="1">
    <name type="scientific">Dendroctonus ponderosae</name>
    <name type="common">Mountain pine beetle</name>
    <dbReference type="NCBI Taxonomy" id="77166"/>
    <lineage>
        <taxon>Eukaryota</taxon>
        <taxon>Metazoa</taxon>
        <taxon>Ecdysozoa</taxon>
        <taxon>Arthropoda</taxon>
        <taxon>Hexapoda</taxon>
        <taxon>Insecta</taxon>
        <taxon>Pterygota</taxon>
        <taxon>Neoptera</taxon>
        <taxon>Endopterygota</taxon>
        <taxon>Coleoptera</taxon>
        <taxon>Polyphaga</taxon>
        <taxon>Cucujiformia</taxon>
        <taxon>Curculionidae</taxon>
        <taxon>Scolytinae</taxon>
        <taxon>Dendroctonus</taxon>
    </lineage>
</organism>
<dbReference type="KEGG" id="dpa:109537606"/>
<name>N6U6A7_DENPD</name>
<gene>
    <name evidence="3" type="primary">109537606</name>
    <name evidence="2" type="ORF">D910_04146</name>
    <name evidence="1" type="ORF">YQE_06304</name>
</gene>
<dbReference type="EnsemblMetazoa" id="XM_019904412.1">
    <property type="protein sequence ID" value="XP_019759971.1"/>
    <property type="gene ID" value="LOC109537606"/>
</dbReference>
<dbReference type="Proteomes" id="UP000030742">
    <property type="component" value="Unassembled WGS sequence"/>
</dbReference>
<dbReference type="STRING" id="77166.N6U6A7"/>
<evidence type="ECO:0000313" key="1">
    <source>
        <dbReference type="EMBL" id="ENN77165.1"/>
    </source>
</evidence>
<dbReference type="HOGENOM" id="CLU_099221_0_0_1"/>
<dbReference type="SUPFAM" id="SSF48371">
    <property type="entry name" value="ARM repeat"/>
    <property type="match status" value="1"/>
</dbReference>